<name>A0ABU1IYZ9_9BACL</name>
<keyword evidence="3" id="KW-1185">Reference proteome</keyword>
<keyword evidence="1" id="KW-0472">Membrane</keyword>
<reference evidence="2 3" key="1">
    <citation type="submission" date="2023-07" db="EMBL/GenBank/DDBJ databases">
        <title>Genomic Encyclopedia of Type Strains, Phase IV (KMG-IV): sequencing the most valuable type-strain genomes for metagenomic binning, comparative biology and taxonomic classification.</title>
        <authorList>
            <person name="Goeker M."/>
        </authorList>
    </citation>
    <scope>NUCLEOTIDE SEQUENCE [LARGE SCALE GENOMIC DNA]</scope>
    <source>
        <strain evidence="2 3">DSM 22170</strain>
    </source>
</reference>
<evidence type="ECO:0000256" key="1">
    <source>
        <dbReference type="SAM" id="Phobius"/>
    </source>
</evidence>
<feature type="transmembrane region" description="Helical" evidence="1">
    <location>
        <begin position="43"/>
        <end position="70"/>
    </location>
</feature>
<sequence length="133" mass="15098">MVKRPWSVALISIVLIVYSVIRVIMYTAVLIKSPITERTPDELPLLFVLLLVMLASVCFLLAGGILSFIGMSLGRWFIIGWGIVALIVQHDYMIPRIIFLIIALLMLFNKPANQFFRSRKMPKSSIMESELNT</sequence>
<dbReference type="Proteomes" id="UP001185028">
    <property type="component" value="Unassembled WGS sequence"/>
</dbReference>
<feature type="transmembrane region" description="Helical" evidence="1">
    <location>
        <begin position="6"/>
        <end position="31"/>
    </location>
</feature>
<keyword evidence="1" id="KW-0812">Transmembrane</keyword>
<dbReference type="EMBL" id="JAVDQH010000007">
    <property type="protein sequence ID" value="MDR6244220.1"/>
    <property type="molecule type" value="Genomic_DNA"/>
</dbReference>
<keyword evidence="1" id="KW-1133">Transmembrane helix</keyword>
<protein>
    <submittedName>
        <fullName evidence="2">Membrane-associated HD superfamily phosphohydrolase</fullName>
    </submittedName>
</protein>
<feature type="transmembrane region" description="Helical" evidence="1">
    <location>
        <begin position="76"/>
        <end position="109"/>
    </location>
</feature>
<comment type="caution">
    <text evidence="2">The sequence shown here is derived from an EMBL/GenBank/DDBJ whole genome shotgun (WGS) entry which is preliminary data.</text>
</comment>
<organism evidence="2 3">
    <name type="scientific">Paenibacillus hunanensis</name>
    <dbReference type="NCBI Taxonomy" id="539262"/>
    <lineage>
        <taxon>Bacteria</taxon>
        <taxon>Bacillati</taxon>
        <taxon>Bacillota</taxon>
        <taxon>Bacilli</taxon>
        <taxon>Bacillales</taxon>
        <taxon>Paenibacillaceae</taxon>
        <taxon>Paenibacillus</taxon>
    </lineage>
</organism>
<evidence type="ECO:0000313" key="3">
    <source>
        <dbReference type="Proteomes" id="UP001185028"/>
    </source>
</evidence>
<evidence type="ECO:0000313" key="2">
    <source>
        <dbReference type="EMBL" id="MDR6244220.1"/>
    </source>
</evidence>
<gene>
    <name evidence="2" type="ORF">JOC58_002113</name>
</gene>
<proteinExistence type="predicted"/>
<accession>A0ABU1IYZ9</accession>
<dbReference type="RefSeq" id="WP_188776264.1">
    <property type="nucleotide sequence ID" value="NZ_BMMB01000006.1"/>
</dbReference>